<dbReference type="AlphaFoldDB" id="A0A9W6ZT92"/>
<evidence type="ECO:0000313" key="3">
    <source>
        <dbReference type="EMBL" id="GMH56250.1"/>
    </source>
</evidence>
<accession>A0A9W6ZT92</accession>
<reference evidence="4" key="1">
    <citation type="journal article" date="2023" name="Commun. Biol.">
        <title>Genome analysis of Parmales, the sister group of diatoms, reveals the evolutionary specialization of diatoms from phago-mixotrophs to photoautotrophs.</title>
        <authorList>
            <person name="Ban H."/>
            <person name="Sato S."/>
            <person name="Yoshikawa S."/>
            <person name="Yamada K."/>
            <person name="Nakamura Y."/>
            <person name="Ichinomiya M."/>
            <person name="Sato N."/>
            <person name="Blanc-Mathieu R."/>
            <person name="Endo H."/>
            <person name="Kuwata A."/>
            <person name="Ogata H."/>
        </authorList>
    </citation>
    <scope>NUCLEOTIDE SEQUENCE [LARGE SCALE GENOMIC DNA]</scope>
    <source>
        <strain evidence="4">NIES 3700</strain>
    </source>
</reference>
<evidence type="ECO:0000256" key="1">
    <source>
        <dbReference type="SAM" id="MobiDB-lite"/>
    </source>
</evidence>
<protein>
    <submittedName>
        <fullName evidence="3">Uncharacterized protein</fullName>
    </submittedName>
</protein>
<dbReference type="Proteomes" id="UP001165122">
    <property type="component" value="Unassembled WGS sequence"/>
</dbReference>
<keyword evidence="4" id="KW-1185">Reference proteome</keyword>
<comment type="caution">
    <text evidence="3">The sequence shown here is derived from an EMBL/GenBank/DDBJ whole genome shotgun (WGS) entry which is preliminary data.</text>
</comment>
<keyword evidence="2" id="KW-0812">Transmembrane</keyword>
<name>A0A9W6ZT92_9STRA</name>
<organism evidence="3 4">
    <name type="scientific">Triparma laevis f. longispina</name>
    <dbReference type="NCBI Taxonomy" id="1714387"/>
    <lineage>
        <taxon>Eukaryota</taxon>
        <taxon>Sar</taxon>
        <taxon>Stramenopiles</taxon>
        <taxon>Ochrophyta</taxon>
        <taxon>Bolidophyceae</taxon>
        <taxon>Parmales</taxon>
        <taxon>Triparmaceae</taxon>
        <taxon>Triparma</taxon>
    </lineage>
</organism>
<feature type="transmembrane region" description="Helical" evidence="2">
    <location>
        <begin position="12"/>
        <end position="32"/>
    </location>
</feature>
<feature type="region of interest" description="Disordered" evidence="1">
    <location>
        <begin position="67"/>
        <end position="94"/>
    </location>
</feature>
<gene>
    <name evidence="3" type="ORF">TrLO_g5439</name>
</gene>
<evidence type="ECO:0000256" key="2">
    <source>
        <dbReference type="SAM" id="Phobius"/>
    </source>
</evidence>
<keyword evidence="2" id="KW-1133">Transmembrane helix</keyword>
<sequence length="94" mass="10630">MAKVNLDTSHVVHFLGLLLSTVLLGYCLQLKFPDLSRLLSYSLACTIVVNVNKVFINKEPLIPELDSDVTKGKADRRSKKKKSERNNTTKKKEE</sequence>
<evidence type="ECO:0000313" key="4">
    <source>
        <dbReference type="Proteomes" id="UP001165122"/>
    </source>
</evidence>
<dbReference type="EMBL" id="BRXW01000451">
    <property type="protein sequence ID" value="GMH56250.1"/>
    <property type="molecule type" value="Genomic_DNA"/>
</dbReference>
<keyword evidence="2" id="KW-0472">Membrane</keyword>
<feature type="compositionally biased region" description="Basic and acidic residues" evidence="1">
    <location>
        <begin position="84"/>
        <end position="94"/>
    </location>
</feature>
<proteinExistence type="predicted"/>